<comment type="caution">
    <text evidence="1">The sequence shown here is derived from an EMBL/GenBank/DDBJ whole genome shotgun (WGS) entry which is preliminary data.</text>
</comment>
<gene>
    <name evidence="1" type="ORF">GPM918_LOCUS44884</name>
    <name evidence="2" type="ORF">SRO942_LOCUS46985</name>
</gene>
<dbReference type="EMBL" id="CAJOBC010115840">
    <property type="protein sequence ID" value="CAF4550978.1"/>
    <property type="molecule type" value="Genomic_DNA"/>
</dbReference>
<proteinExistence type="predicted"/>
<dbReference type="Proteomes" id="UP000663829">
    <property type="component" value="Unassembled WGS sequence"/>
</dbReference>
<accession>A0A816DRU8</accession>
<organism evidence="1 3">
    <name type="scientific">Didymodactylos carnosus</name>
    <dbReference type="NCBI Taxonomy" id="1234261"/>
    <lineage>
        <taxon>Eukaryota</taxon>
        <taxon>Metazoa</taxon>
        <taxon>Spiralia</taxon>
        <taxon>Gnathifera</taxon>
        <taxon>Rotifera</taxon>
        <taxon>Eurotatoria</taxon>
        <taxon>Bdelloidea</taxon>
        <taxon>Philodinida</taxon>
        <taxon>Philodinidae</taxon>
        <taxon>Didymodactylos</taxon>
    </lineage>
</organism>
<dbReference type="Proteomes" id="UP000681722">
    <property type="component" value="Unassembled WGS sequence"/>
</dbReference>
<evidence type="ECO:0000313" key="2">
    <source>
        <dbReference type="EMBL" id="CAF4550978.1"/>
    </source>
</evidence>
<feature type="non-terminal residue" evidence="1">
    <location>
        <position position="1"/>
    </location>
</feature>
<dbReference type="EMBL" id="CAJNOQ010047030">
    <property type="protein sequence ID" value="CAF1640161.1"/>
    <property type="molecule type" value="Genomic_DNA"/>
</dbReference>
<evidence type="ECO:0000313" key="1">
    <source>
        <dbReference type="EMBL" id="CAF1640161.1"/>
    </source>
</evidence>
<protein>
    <submittedName>
        <fullName evidence="1">Uncharacterized protein</fullName>
    </submittedName>
</protein>
<sequence length="29" mass="3126">GGNKGVEAVLNLLQRDLMFDMASCSLTKN</sequence>
<evidence type="ECO:0000313" key="3">
    <source>
        <dbReference type="Proteomes" id="UP000663829"/>
    </source>
</evidence>
<name>A0A816DRU8_9BILA</name>
<dbReference type="AlphaFoldDB" id="A0A816DRU8"/>
<keyword evidence="3" id="KW-1185">Reference proteome</keyword>
<reference evidence="1" key="1">
    <citation type="submission" date="2021-02" db="EMBL/GenBank/DDBJ databases">
        <authorList>
            <person name="Nowell W R."/>
        </authorList>
    </citation>
    <scope>NUCLEOTIDE SEQUENCE</scope>
</reference>